<dbReference type="AlphaFoldDB" id="A0AAV1DHJ6"/>
<name>A0AAV1DHJ6_OLDCO</name>
<dbReference type="GO" id="GO:0140825">
    <property type="term" value="F:lactoperoxidase activity"/>
    <property type="evidence" value="ECO:0007669"/>
    <property type="project" value="UniProtKB-EC"/>
</dbReference>
<feature type="binding site" evidence="17">
    <location>
        <position position="198"/>
    </location>
    <ligand>
        <name>Ca(2+)</name>
        <dbReference type="ChEBI" id="CHEBI:29108"/>
        <label>2</label>
    </ligand>
</feature>
<comment type="similarity">
    <text evidence="4">Belongs to the peroxidase family. Ascorbate peroxidase subfamily.</text>
</comment>
<evidence type="ECO:0000256" key="16">
    <source>
        <dbReference type="PIRSR" id="PIRSR600823-2"/>
    </source>
</evidence>
<evidence type="ECO:0000256" key="10">
    <source>
        <dbReference type="ARBA" id="ARBA00022837"/>
    </source>
</evidence>
<feature type="binding site" evidence="17">
    <location>
        <position position="91"/>
    </location>
    <ligand>
        <name>Ca(2+)</name>
        <dbReference type="ChEBI" id="CHEBI:29108"/>
        <label>1</label>
    </ligand>
</feature>
<feature type="binding site" evidence="17">
    <location>
        <position position="250"/>
    </location>
    <ligand>
        <name>Ca(2+)</name>
        <dbReference type="ChEBI" id="CHEBI:29108"/>
        <label>2</label>
    </ligand>
</feature>
<dbReference type="PRINTS" id="PR00461">
    <property type="entry name" value="PLPEROXIDASE"/>
</dbReference>
<feature type="disulfide bond" evidence="19">
    <location>
        <begin position="204"/>
        <end position="229"/>
    </location>
</feature>
<dbReference type="Proteomes" id="UP001161247">
    <property type="component" value="Chromosome 5"/>
</dbReference>
<evidence type="ECO:0000256" key="14">
    <source>
        <dbReference type="ARBA" id="ARBA00023180"/>
    </source>
</evidence>
<evidence type="ECO:0000256" key="2">
    <source>
        <dbReference type="ARBA" id="ARBA00002322"/>
    </source>
</evidence>
<evidence type="ECO:0000256" key="7">
    <source>
        <dbReference type="ARBA" id="ARBA00022617"/>
    </source>
</evidence>
<comment type="cofactor">
    <cofactor evidence="17 20">
        <name>heme b</name>
        <dbReference type="ChEBI" id="CHEBI:60344"/>
    </cofactor>
    <text evidence="17 20">Binds 1 heme b (iron(II)-protoporphyrin IX) group per subunit.</text>
</comment>
<keyword evidence="6 20" id="KW-0575">Peroxidase</keyword>
<keyword evidence="13 19" id="KW-1015">Disulfide bond</keyword>
<dbReference type="CDD" id="cd00693">
    <property type="entry name" value="secretory_peroxidase"/>
    <property type="match status" value="1"/>
</dbReference>
<evidence type="ECO:0000256" key="5">
    <source>
        <dbReference type="ARBA" id="ARBA00012313"/>
    </source>
</evidence>
<comment type="subcellular location">
    <subcellularLocation>
        <location evidence="3 20">Secreted</location>
    </subcellularLocation>
</comment>
<evidence type="ECO:0000256" key="18">
    <source>
        <dbReference type="PIRSR" id="PIRSR600823-4"/>
    </source>
</evidence>
<dbReference type="PANTHER" id="PTHR31388">
    <property type="entry name" value="PEROXIDASE 72-RELATED"/>
    <property type="match status" value="1"/>
</dbReference>
<evidence type="ECO:0000256" key="8">
    <source>
        <dbReference type="ARBA" id="ARBA00022723"/>
    </source>
</evidence>
<feature type="binding site" evidence="17">
    <location>
        <position position="70"/>
    </location>
    <ligand>
        <name>Ca(2+)</name>
        <dbReference type="ChEBI" id="CHEBI:29108"/>
        <label>1</label>
    </ligand>
</feature>
<dbReference type="InterPro" id="IPR010255">
    <property type="entry name" value="Haem_peroxidase_sf"/>
</dbReference>
<dbReference type="Pfam" id="PF00141">
    <property type="entry name" value="peroxidase"/>
    <property type="match status" value="1"/>
</dbReference>
<dbReference type="InterPro" id="IPR002016">
    <property type="entry name" value="Haem_peroxidase"/>
</dbReference>
<feature type="binding site" evidence="16">
    <location>
        <position position="167"/>
    </location>
    <ligand>
        <name>substrate</name>
    </ligand>
</feature>
<organism evidence="22 23">
    <name type="scientific">Oldenlandia corymbosa var. corymbosa</name>
    <dbReference type="NCBI Taxonomy" id="529605"/>
    <lineage>
        <taxon>Eukaryota</taxon>
        <taxon>Viridiplantae</taxon>
        <taxon>Streptophyta</taxon>
        <taxon>Embryophyta</taxon>
        <taxon>Tracheophyta</taxon>
        <taxon>Spermatophyta</taxon>
        <taxon>Magnoliopsida</taxon>
        <taxon>eudicotyledons</taxon>
        <taxon>Gunneridae</taxon>
        <taxon>Pentapetalae</taxon>
        <taxon>asterids</taxon>
        <taxon>lamiids</taxon>
        <taxon>Gentianales</taxon>
        <taxon>Rubiaceae</taxon>
        <taxon>Rubioideae</taxon>
        <taxon>Spermacoceae</taxon>
        <taxon>Hedyotis-Oldenlandia complex</taxon>
        <taxon>Oldenlandia</taxon>
    </lineage>
</organism>
<dbReference type="EC" id="1.11.1.7" evidence="5 20"/>
<dbReference type="FunFam" id="1.10.520.10:FF:000009">
    <property type="entry name" value="Peroxidase"/>
    <property type="match status" value="1"/>
</dbReference>
<feature type="active site" description="Proton acceptor" evidence="15">
    <location>
        <position position="69"/>
    </location>
</feature>
<keyword evidence="23" id="KW-1185">Reference proteome</keyword>
<feature type="site" description="Transition state stabilizer" evidence="18">
    <location>
        <position position="65"/>
    </location>
</feature>
<keyword evidence="11 20" id="KW-0560">Oxidoreductase</keyword>
<evidence type="ECO:0000256" key="12">
    <source>
        <dbReference type="ARBA" id="ARBA00023004"/>
    </source>
</evidence>
<dbReference type="SUPFAM" id="SSF48113">
    <property type="entry name" value="Heme-dependent peroxidases"/>
    <property type="match status" value="1"/>
</dbReference>
<dbReference type="Gene3D" id="1.10.520.10">
    <property type="match status" value="1"/>
</dbReference>
<proteinExistence type="inferred from homology"/>
<evidence type="ECO:0000256" key="6">
    <source>
        <dbReference type="ARBA" id="ARBA00022559"/>
    </source>
</evidence>
<dbReference type="GO" id="GO:0042744">
    <property type="term" value="P:hydrogen peroxide catabolic process"/>
    <property type="evidence" value="ECO:0007669"/>
    <property type="project" value="UniProtKB-KW"/>
</dbReference>
<evidence type="ECO:0000256" key="4">
    <source>
        <dbReference type="ARBA" id="ARBA00006873"/>
    </source>
</evidence>
<feature type="binding site" description="axial binding residue" evidence="17">
    <location>
        <position position="197"/>
    </location>
    <ligand>
        <name>heme b</name>
        <dbReference type="ChEBI" id="CHEBI:60344"/>
    </ligand>
    <ligandPart>
        <name>Fe</name>
        <dbReference type="ChEBI" id="CHEBI:18248"/>
    </ligandPart>
</feature>
<evidence type="ECO:0000313" key="22">
    <source>
        <dbReference type="EMBL" id="CAI9107118.1"/>
    </source>
</evidence>
<comment type="catalytic activity">
    <reaction evidence="1 20">
        <text>2 a phenolic donor + H2O2 = 2 a phenolic radical donor + 2 H2O</text>
        <dbReference type="Rhea" id="RHEA:56136"/>
        <dbReference type="ChEBI" id="CHEBI:15377"/>
        <dbReference type="ChEBI" id="CHEBI:16240"/>
        <dbReference type="ChEBI" id="CHEBI:139520"/>
        <dbReference type="ChEBI" id="CHEBI:139521"/>
        <dbReference type="EC" id="1.11.1.7"/>
    </reaction>
</comment>
<feature type="binding site" evidence="17">
    <location>
        <position position="243"/>
    </location>
    <ligand>
        <name>Ca(2+)</name>
        <dbReference type="ChEBI" id="CHEBI:29108"/>
        <label>2</label>
    </ligand>
</feature>
<sequence>MGSRSLQFSAMLLIIIALSASIMRSSEALSANYYVQSCPDALYTIRRIVEQAVRNEPRMGASLLRLHFHDCFVNGCDGSNLLDDTRSFQGEKTARPNLNSLRGFEVIDQIKSTLNSACGGNVVSCADIVAVAARDSVNILGGPSYPVYLGRLDSRTASLNDANNHIPAPFFSLQQLINNFQNHNLNLQDLVVLSGGHTIGVSRCALFLPRLANDSNINAQFKATLQQGCPNPAAQNNNTTPLDSTTNLFDTAYFQNLLQFKGLLHSDQELFKNDGSKTDKLVQFYSNNPRAFWYDFGVSMIKMGNLSPPSGTKGEVRLNCRRIN</sequence>
<dbReference type="PROSITE" id="PS00435">
    <property type="entry name" value="PEROXIDASE_1"/>
    <property type="match status" value="1"/>
</dbReference>
<feature type="disulfide bond" evidence="19">
    <location>
        <begin position="38"/>
        <end position="118"/>
    </location>
</feature>
<evidence type="ECO:0000256" key="11">
    <source>
        <dbReference type="ARBA" id="ARBA00023002"/>
    </source>
</evidence>
<comment type="function">
    <text evidence="2">Removal of H(2)O(2), oxidation of toxic reductants, biosynthesis and degradation of lignin, suberization, auxin catabolism, response to environmental stresses such as wounding, pathogen attack and oxidative stress. These functions might be dependent on each isozyme/isoform in each plant tissue.</text>
</comment>
<evidence type="ECO:0000256" key="19">
    <source>
        <dbReference type="PIRSR" id="PIRSR600823-5"/>
    </source>
</evidence>
<dbReference type="PRINTS" id="PR00458">
    <property type="entry name" value="PEROXIDASE"/>
</dbReference>
<evidence type="ECO:0000256" key="9">
    <source>
        <dbReference type="ARBA" id="ARBA00022729"/>
    </source>
</evidence>
<evidence type="ECO:0000313" key="23">
    <source>
        <dbReference type="Proteomes" id="UP001161247"/>
    </source>
</evidence>
<comment type="cofactor">
    <cofactor evidence="17 20">
        <name>Ca(2+)</name>
        <dbReference type="ChEBI" id="CHEBI:29108"/>
    </cofactor>
    <text evidence="17 20">Binds 2 calcium ions per subunit.</text>
</comment>
<evidence type="ECO:0000259" key="21">
    <source>
        <dbReference type="PROSITE" id="PS50873"/>
    </source>
</evidence>
<feature type="signal peptide" evidence="20">
    <location>
        <begin position="1"/>
        <end position="28"/>
    </location>
</feature>
<feature type="binding site" evidence="17">
    <location>
        <position position="246"/>
    </location>
    <ligand>
        <name>Ca(2+)</name>
        <dbReference type="ChEBI" id="CHEBI:29108"/>
        <label>2</label>
    </ligand>
</feature>
<feature type="binding site" evidence="17">
    <location>
        <position position="73"/>
    </location>
    <ligand>
        <name>Ca(2+)</name>
        <dbReference type="ChEBI" id="CHEBI:29108"/>
        <label>1</label>
    </ligand>
</feature>
<dbReference type="PROSITE" id="PS50873">
    <property type="entry name" value="PEROXIDASE_4"/>
    <property type="match status" value="1"/>
</dbReference>
<dbReference type="InterPro" id="IPR019793">
    <property type="entry name" value="Peroxidases_heam-ligand_BS"/>
</dbReference>
<protein>
    <recommendedName>
        <fullName evidence="5 20">Peroxidase</fullName>
        <ecNumber evidence="5 20">1.11.1.7</ecNumber>
    </recommendedName>
</protein>
<feature type="binding site" evidence="17">
    <location>
        <position position="75"/>
    </location>
    <ligand>
        <name>Ca(2+)</name>
        <dbReference type="ChEBI" id="CHEBI:29108"/>
        <label>1</label>
    </ligand>
</feature>
<feature type="domain" description="Plant heme peroxidase family profile" evidence="21">
    <location>
        <begin position="28"/>
        <end position="324"/>
    </location>
</feature>
<feature type="binding site" evidence="17">
    <location>
        <position position="77"/>
    </location>
    <ligand>
        <name>Ca(2+)</name>
        <dbReference type="ChEBI" id="CHEBI:29108"/>
        <label>1</label>
    </ligand>
</feature>
<feature type="chain" id="PRO_5043106288" description="Peroxidase" evidence="20">
    <location>
        <begin position="29"/>
        <end position="324"/>
    </location>
</feature>
<keyword evidence="20" id="KW-0964">Secreted</keyword>
<evidence type="ECO:0000256" key="17">
    <source>
        <dbReference type="PIRSR" id="PIRSR600823-3"/>
    </source>
</evidence>
<reference evidence="22" key="1">
    <citation type="submission" date="2023-03" db="EMBL/GenBank/DDBJ databases">
        <authorList>
            <person name="Julca I."/>
        </authorList>
    </citation>
    <scope>NUCLEOTIDE SEQUENCE</scope>
</reference>
<dbReference type="GO" id="GO:0006979">
    <property type="term" value="P:response to oxidative stress"/>
    <property type="evidence" value="ECO:0007669"/>
    <property type="project" value="UniProtKB-UniRule"/>
</dbReference>
<dbReference type="PANTHER" id="PTHR31388:SF123">
    <property type="entry name" value="PEROXIDASE RIP1"/>
    <property type="match status" value="1"/>
</dbReference>
<dbReference type="EMBL" id="OX459122">
    <property type="protein sequence ID" value="CAI9107118.1"/>
    <property type="molecule type" value="Genomic_DNA"/>
</dbReference>
<keyword evidence="14" id="KW-0325">Glycoprotein</keyword>
<accession>A0AAV1DHJ6</accession>
<feature type="disulfide bond" evidence="19">
    <location>
        <begin position="71"/>
        <end position="76"/>
    </location>
</feature>
<keyword evidence="12 17" id="KW-0408">Iron</keyword>
<gene>
    <name evidence="22" type="ORF">OLC1_LOCUS15505</name>
</gene>
<dbReference type="GO" id="GO:0020037">
    <property type="term" value="F:heme binding"/>
    <property type="evidence" value="ECO:0007669"/>
    <property type="project" value="UniProtKB-UniRule"/>
</dbReference>
<dbReference type="InterPro" id="IPR000823">
    <property type="entry name" value="Peroxidase_pln"/>
</dbReference>
<keyword evidence="9 20" id="KW-0732">Signal</keyword>
<evidence type="ECO:0000256" key="1">
    <source>
        <dbReference type="ARBA" id="ARBA00000189"/>
    </source>
</evidence>
<dbReference type="FunFam" id="1.10.420.10:FF:000006">
    <property type="entry name" value="Peroxidase"/>
    <property type="match status" value="1"/>
</dbReference>
<dbReference type="Gene3D" id="1.10.420.10">
    <property type="entry name" value="Peroxidase, domain 2"/>
    <property type="match status" value="1"/>
</dbReference>
<comment type="similarity">
    <text evidence="20">Belongs to the peroxidase family. Classical plant (class III) peroxidase subfamily.</text>
</comment>
<evidence type="ECO:0000256" key="20">
    <source>
        <dbReference type="RuleBase" id="RU362060"/>
    </source>
</evidence>
<keyword evidence="10 17" id="KW-0106">Calcium</keyword>
<feature type="binding site" evidence="17">
    <location>
        <position position="79"/>
    </location>
    <ligand>
        <name>Ca(2+)</name>
        <dbReference type="ChEBI" id="CHEBI:29108"/>
        <label>1</label>
    </ligand>
</feature>
<dbReference type="InterPro" id="IPR033905">
    <property type="entry name" value="Secretory_peroxidase"/>
</dbReference>
<keyword evidence="7 20" id="KW-0349">Heme</keyword>
<evidence type="ECO:0000256" key="15">
    <source>
        <dbReference type="PIRSR" id="PIRSR600823-1"/>
    </source>
</evidence>
<evidence type="ECO:0000256" key="3">
    <source>
        <dbReference type="ARBA" id="ARBA00004613"/>
    </source>
</evidence>
<dbReference type="PROSITE" id="PS00436">
    <property type="entry name" value="PEROXIDASE_2"/>
    <property type="match status" value="1"/>
</dbReference>
<keyword evidence="8 17" id="KW-0479">Metal-binding</keyword>
<dbReference type="InterPro" id="IPR019794">
    <property type="entry name" value="Peroxidases_AS"/>
</dbReference>
<evidence type="ECO:0000256" key="13">
    <source>
        <dbReference type="ARBA" id="ARBA00023157"/>
    </source>
</evidence>
<keyword evidence="20" id="KW-0376">Hydrogen peroxide</keyword>
<dbReference type="GO" id="GO:0005576">
    <property type="term" value="C:extracellular region"/>
    <property type="evidence" value="ECO:0007669"/>
    <property type="project" value="UniProtKB-SubCell"/>
</dbReference>
<dbReference type="GO" id="GO:0046872">
    <property type="term" value="F:metal ion binding"/>
    <property type="evidence" value="ECO:0007669"/>
    <property type="project" value="UniProtKB-UniRule"/>
</dbReference>
<feature type="disulfide bond" evidence="19">
    <location>
        <begin position="125"/>
        <end position="320"/>
    </location>
</feature>